<gene>
    <name evidence="2" type="ORF">GRAN_2559</name>
</gene>
<dbReference type="Pfam" id="PF12867">
    <property type="entry name" value="DinB_2"/>
    <property type="match status" value="1"/>
</dbReference>
<comment type="caution">
    <text evidence="2">The sequence shown here is derived from an EMBL/GenBank/DDBJ whole genome shotgun (WGS) entry which is preliminary data.</text>
</comment>
<protein>
    <recommendedName>
        <fullName evidence="1">DinB-like domain-containing protein</fullName>
    </recommendedName>
</protein>
<evidence type="ECO:0000259" key="1">
    <source>
        <dbReference type="Pfam" id="PF12867"/>
    </source>
</evidence>
<sequence length="164" mass="18048">MSAAENQSDQFASLAVGVFKSTVERTAKLWSGLTEEQLHSEIAPGKNRVIYILGHLTATADAMFSLLGFGPRLHPELDEIFIKAPDKSIAILPSSDHLKAQWDEINAAVLSHSAKLSPSEWLQKHTAVSEEDFAKEPHRNRFAILLGRTSHLAYHLGQIVPGTK</sequence>
<feature type="domain" description="DinB-like" evidence="1">
    <location>
        <begin position="22"/>
        <end position="159"/>
    </location>
</feature>
<dbReference type="AlphaFoldDB" id="A0A4Q0SZ49"/>
<dbReference type="SUPFAM" id="SSF109854">
    <property type="entry name" value="DinB/YfiT-like putative metalloenzymes"/>
    <property type="match status" value="1"/>
</dbReference>
<proteinExistence type="predicted"/>
<reference evidence="2 3" key="1">
    <citation type="submission" date="2018-11" db="EMBL/GenBank/DDBJ databases">
        <authorList>
            <person name="Mardanov A.V."/>
            <person name="Ravin N.V."/>
            <person name="Dedysh S.N."/>
        </authorList>
    </citation>
    <scope>NUCLEOTIDE SEQUENCE [LARGE SCALE GENOMIC DNA]</scope>
    <source>
        <strain evidence="2 3">AF10</strain>
    </source>
</reference>
<dbReference type="InterPro" id="IPR034660">
    <property type="entry name" value="DinB/YfiT-like"/>
</dbReference>
<keyword evidence="3" id="KW-1185">Reference proteome</keyword>
<evidence type="ECO:0000313" key="2">
    <source>
        <dbReference type="EMBL" id="RXH55702.1"/>
    </source>
</evidence>
<name>A0A4Q0SZ49_9BACT</name>
<accession>A0A4Q0SZ49</accession>
<dbReference type="Proteomes" id="UP000289437">
    <property type="component" value="Unassembled WGS sequence"/>
</dbReference>
<dbReference type="Gene3D" id="1.20.120.450">
    <property type="entry name" value="dinb family like domain"/>
    <property type="match status" value="1"/>
</dbReference>
<dbReference type="OrthoDB" id="116305at2"/>
<organism evidence="2 3">
    <name type="scientific">Granulicella sibirica</name>
    <dbReference type="NCBI Taxonomy" id="2479048"/>
    <lineage>
        <taxon>Bacteria</taxon>
        <taxon>Pseudomonadati</taxon>
        <taxon>Acidobacteriota</taxon>
        <taxon>Terriglobia</taxon>
        <taxon>Terriglobales</taxon>
        <taxon>Acidobacteriaceae</taxon>
        <taxon>Granulicella</taxon>
    </lineage>
</organism>
<reference evidence="3" key="2">
    <citation type="submission" date="2019-02" db="EMBL/GenBank/DDBJ databases">
        <title>Granulicella sibirica sp. nov., a psychrotolerant acidobacterium isolated from an organic soil layer in forested tundra, West Siberia.</title>
        <authorList>
            <person name="Oshkin I.Y."/>
            <person name="Kulichevskaya I.S."/>
            <person name="Rijpstra W.I.C."/>
            <person name="Sinninghe Damste J.S."/>
            <person name="Rakitin A.L."/>
            <person name="Ravin N.V."/>
            <person name="Dedysh S.N."/>
        </authorList>
    </citation>
    <scope>NUCLEOTIDE SEQUENCE [LARGE SCALE GENOMIC DNA]</scope>
    <source>
        <strain evidence="3">AF10</strain>
    </source>
</reference>
<dbReference type="InterPro" id="IPR024775">
    <property type="entry name" value="DinB-like"/>
</dbReference>
<dbReference type="EMBL" id="RDSM01000002">
    <property type="protein sequence ID" value="RXH55702.1"/>
    <property type="molecule type" value="Genomic_DNA"/>
</dbReference>
<dbReference type="RefSeq" id="WP_128913305.1">
    <property type="nucleotide sequence ID" value="NZ_RDSM01000002.1"/>
</dbReference>
<evidence type="ECO:0000313" key="3">
    <source>
        <dbReference type="Proteomes" id="UP000289437"/>
    </source>
</evidence>